<keyword evidence="6" id="KW-0238">DNA-binding</keyword>
<dbReference type="InterPro" id="IPR001525">
    <property type="entry name" value="C5_MeTfrase"/>
</dbReference>
<feature type="active site" evidence="8 9">
    <location>
        <position position="713"/>
    </location>
</feature>
<keyword evidence="5 9" id="KW-0949">S-adenosyl-L-methionine</keyword>
<dbReference type="AlphaFoldDB" id="A0AAW0GBU7"/>
<evidence type="ECO:0000256" key="6">
    <source>
        <dbReference type="ARBA" id="ARBA00023125"/>
    </source>
</evidence>
<dbReference type="PROSITE" id="PS51038">
    <property type="entry name" value="BAH"/>
    <property type="match status" value="1"/>
</dbReference>
<dbReference type="Gene3D" id="2.30.30.490">
    <property type="match status" value="2"/>
</dbReference>
<sequence>MSELSRFRIIFLIINTIITSPVYIETQYAWYILRSPNHRYAPLWKDFYHFPRLSQLIISSALENPNWDYAQFCAKTLDAYDELLGFIPTKKHIRDLVNSDLFSLQMAVECVVSEKPELNTLYNCPLISMLLDTSTQPGTSATQNSHHLISNPRSGAVRFGINNIDLAVLRPENQEKTHVTSFINQLASNPVFFREHLQVIGPEPKPISPQEIIQQDKKLFDRLSKLCQIVQNLGRRHLKIHFARDDAVKSGSNFWKCVQLDGVLYKVGDSICVQAGEADGQPAPVWPVDLLPLDKSHSISDLCWFARIVNINSYQKTAHIQYYQHSSKSILQEISDPQELFLTETCWQIDLEQILSKVDVHFGYYKIQSSTKLDDLHFFCNMLYNIQDGSFTTIPDQEYLFSQDPPHNCPVCLISDQKESESFPCQIVNGLAFMGENYHIHDFVLIQSESCPHEEPPNSCDNCKRVQPGIIGQITGIKWAKTSRHSHKNNITIRMLGRISEVVDVDGCPKDIIRDEQHLFFTDLEQDVPITSIVRKLYVLHKSSLSEQNLATFLQLSPWHLYVQYSFPHWKVQRWREGKKLSEEDVQICPDCFKENQVWQKNTQRFLAAQRKKGLRTLDLFGGCGAFSLAMKDLAWVRTTHAIEISPSAAQTLKNNSPETIVYNQCANRVLKYAYKSYLKQLVKTPKSLGDNKVLPPPPKPEDIDCIIAGFPCQPHSTLNMYQNAHDKKSHLILNLLSWVDFLKPKYCFFENVRGFMKYKLNAQQKDRYKIIGGIELGGLKFVIRAMLAMGYQVRFGLLQAAHYGTPQSRVSFPVPDAMEIKPPEQAPLRLFSSSQLQHTGLQMYVTIKDAIEDLPYFDWRHPEEEGPWRIIQHPDHGLELTIEAHQCNPSLPKCGISGKNFQYVFRKPQTSFQARCRNGEVQDIQHFTRVLKNEVVKRVIHIPLKAKADYRNLPQSLWEWQIANPNSATARHGFGPGFYGRLDQDGWFHTTVTNVEPTAKQSWVLHPWCKRVVTVRELARSQGFPDSFVFHSINGDVKTMHRQIGNAVPWPVSQALARELRDAMSSDWYKAINEAEEL</sequence>
<dbReference type="PROSITE" id="PS51679">
    <property type="entry name" value="SAM_MT_C5"/>
    <property type="match status" value="1"/>
</dbReference>
<dbReference type="PRINTS" id="PR00105">
    <property type="entry name" value="C5METTRFRASE"/>
</dbReference>
<dbReference type="PIRSF" id="PIRSF037404">
    <property type="entry name" value="DNMT1"/>
    <property type="match status" value="1"/>
</dbReference>
<dbReference type="GO" id="GO:0003886">
    <property type="term" value="F:DNA (cytosine-5-)-methyltransferase activity"/>
    <property type="evidence" value="ECO:0007669"/>
    <property type="project" value="UniProtKB-EC"/>
</dbReference>
<feature type="transmembrane region" description="Helical" evidence="11">
    <location>
        <begin position="7"/>
        <end position="24"/>
    </location>
</feature>
<evidence type="ECO:0000256" key="10">
    <source>
        <dbReference type="RuleBase" id="RU000416"/>
    </source>
</evidence>
<evidence type="ECO:0000256" key="4">
    <source>
        <dbReference type="ARBA" id="ARBA00022679"/>
    </source>
</evidence>
<evidence type="ECO:0000256" key="5">
    <source>
        <dbReference type="ARBA" id="ARBA00022691"/>
    </source>
</evidence>
<comment type="subcellular location">
    <subcellularLocation>
        <location evidence="1">Nucleus</location>
    </subcellularLocation>
</comment>
<dbReference type="Proteomes" id="UP001385951">
    <property type="component" value="Unassembled WGS sequence"/>
</dbReference>
<evidence type="ECO:0000313" key="13">
    <source>
        <dbReference type="EMBL" id="KAK7686545.1"/>
    </source>
</evidence>
<dbReference type="GO" id="GO:0003677">
    <property type="term" value="F:DNA binding"/>
    <property type="evidence" value="ECO:0007669"/>
    <property type="project" value="UniProtKB-KW"/>
</dbReference>
<keyword evidence="4 9" id="KW-0808">Transferase</keyword>
<evidence type="ECO:0000256" key="1">
    <source>
        <dbReference type="ARBA" id="ARBA00004123"/>
    </source>
</evidence>
<evidence type="ECO:0000256" key="9">
    <source>
        <dbReference type="PROSITE-ProRule" id="PRU01016"/>
    </source>
</evidence>
<feature type="domain" description="BAH" evidence="12">
    <location>
        <begin position="263"/>
        <end position="395"/>
    </location>
</feature>
<dbReference type="GO" id="GO:0005634">
    <property type="term" value="C:nucleus"/>
    <property type="evidence" value="ECO:0007669"/>
    <property type="project" value="UniProtKB-SubCell"/>
</dbReference>
<comment type="similarity">
    <text evidence="9 10">Belongs to the class I-like SAM-binding methyltransferase superfamily. C5-methyltransferase family.</text>
</comment>
<proteinExistence type="inferred from homology"/>
<dbReference type="InterPro" id="IPR029063">
    <property type="entry name" value="SAM-dependent_MTases_sf"/>
</dbReference>
<organism evidence="13 14">
    <name type="scientific">Cerrena zonata</name>
    <dbReference type="NCBI Taxonomy" id="2478898"/>
    <lineage>
        <taxon>Eukaryota</taxon>
        <taxon>Fungi</taxon>
        <taxon>Dikarya</taxon>
        <taxon>Basidiomycota</taxon>
        <taxon>Agaricomycotina</taxon>
        <taxon>Agaricomycetes</taxon>
        <taxon>Polyporales</taxon>
        <taxon>Cerrenaceae</taxon>
        <taxon>Cerrena</taxon>
    </lineage>
</organism>
<dbReference type="InterPro" id="IPR043151">
    <property type="entry name" value="BAH_sf"/>
</dbReference>
<reference evidence="13 14" key="1">
    <citation type="submission" date="2022-09" db="EMBL/GenBank/DDBJ databases">
        <authorList>
            <person name="Palmer J.M."/>
        </authorList>
    </citation>
    <scope>NUCLEOTIDE SEQUENCE [LARGE SCALE GENOMIC DNA]</scope>
    <source>
        <strain evidence="13 14">DSM 7382</strain>
    </source>
</reference>
<dbReference type="EC" id="2.1.1.37" evidence="2"/>
<dbReference type="InterPro" id="IPR050390">
    <property type="entry name" value="C5-Methyltransferase"/>
</dbReference>
<dbReference type="Gene3D" id="3.40.50.150">
    <property type="entry name" value="Vaccinia Virus protein VP39"/>
    <property type="match status" value="1"/>
</dbReference>
<dbReference type="GO" id="GO:0044027">
    <property type="term" value="P:negative regulation of gene expression via chromosomal CpG island methylation"/>
    <property type="evidence" value="ECO:0007669"/>
    <property type="project" value="TreeGrafter"/>
</dbReference>
<dbReference type="PANTHER" id="PTHR10629:SF52">
    <property type="entry name" value="DNA (CYTOSINE-5)-METHYLTRANSFERASE 1"/>
    <property type="match status" value="1"/>
</dbReference>
<keyword evidence="11" id="KW-1133">Transmembrane helix</keyword>
<comment type="caution">
    <text evidence="13">The sequence shown here is derived from an EMBL/GenBank/DDBJ whole genome shotgun (WGS) entry which is preliminary data.</text>
</comment>
<accession>A0AAW0GBU7</accession>
<keyword evidence="11" id="KW-0472">Membrane</keyword>
<evidence type="ECO:0000313" key="14">
    <source>
        <dbReference type="Proteomes" id="UP001385951"/>
    </source>
</evidence>
<protein>
    <recommendedName>
        <fullName evidence="2">DNA (cytosine-5-)-methyltransferase</fullName>
        <ecNumber evidence="2">2.1.1.37</ecNumber>
    </recommendedName>
</protein>
<evidence type="ECO:0000259" key="12">
    <source>
        <dbReference type="PROSITE" id="PS51038"/>
    </source>
</evidence>
<gene>
    <name evidence="13" type="ORF">QCA50_010145</name>
</gene>
<dbReference type="SUPFAM" id="SSF53335">
    <property type="entry name" value="S-adenosyl-L-methionine-dependent methyltransferases"/>
    <property type="match status" value="1"/>
</dbReference>
<name>A0AAW0GBU7_9APHY</name>
<dbReference type="GO" id="GO:0003682">
    <property type="term" value="F:chromatin binding"/>
    <property type="evidence" value="ECO:0007669"/>
    <property type="project" value="InterPro"/>
</dbReference>
<dbReference type="InterPro" id="IPR001025">
    <property type="entry name" value="BAH_dom"/>
</dbReference>
<dbReference type="GO" id="GO:0006346">
    <property type="term" value="P:DNA methylation-dependent constitutive heterochromatin formation"/>
    <property type="evidence" value="ECO:0007669"/>
    <property type="project" value="InterPro"/>
</dbReference>
<dbReference type="NCBIfam" id="TIGR00675">
    <property type="entry name" value="dcm"/>
    <property type="match status" value="1"/>
</dbReference>
<evidence type="ECO:0000256" key="7">
    <source>
        <dbReference type="ARBA" id="ARBA00023242"/>
    </source>
</evidence>
<evidence type="ECO:0000256" key="11">
    <source>
        <dbReference type="SAM" id="Phobius"/>
    </source>
</evidence>
<keyword evidence="14" id="KW-1185">Reference proteome</keyword>
<evidence type="ECO:0000256" key="2">
    <source>
        <dbReference type="ARBA" id="ARBA00011975"/>
    </source>
</evidence>
<evidence type="ECO:0000256" key="8">
    <source>
        <dbReference type="PIRSR" id="PIRSR037404-1"/>
    </source>
</evidence>
<keyword evidence="3 9" id="KW-0489">Methyltransferase</keyword>
<evidence type="ECO:0000256" key="3">
    <source>
        <dbReference type="ARBA" id="ARBA00022603"/>
    </source>
</evidence>
<dbReference type="PANTHER" id="PTHR10629">
    <property type="entry name" value="CYTOSINE-SPECIFIC METHYLTRANSFERASE"/>
    <property type="match status" value="1"/>
</dbReference>
<dbReference type="Gene3D" id="3.90.120.10">
    <property type="entry name" value="DNA Methylase, subunit A, domain 2"/>
    <property type="match status" value="1"/>
</dbReference>
<dbReference type="Pfam" id="PF00145">
    <property type="entry name" value="DNA_methylase"/>
    <property type="match status" value="2"/>
</dbReference>
<keyword evidence="7" id="KW-0539">Nucleus</keyword>
<dbReference type="EMBL" id="JASBNA010000016">
    <property type="protein sequence ID" value="KAK7686545.1"/>
    <property type="molecule type" value="Genomic_DNA"/>
</dbReference>
<dbReference type="GO" id="GO:0032259">
    <property type="term" value="P:methylation"/>
    <property type="evidence" value="ECO:0007669"/>
    <property type="project" value="UniProtKB-KW"/>
</dbReference>
<keyword evidence="11" id="KW-0812">Transmembrane</keyword>